<keyword evidence="1" id="KW-0812">Transmembrane</keyword>
<name>A0A268P0A7_SHOCL</name>
<evidence type="ECO:0000256" key="1">
    <source>
        <dbReference type="SAM" id="Phobius"/>
    </source>
</evidence>
<feature type="transmembrane region" description="Helical" evidence="1">
    <location>
        <begin position="111"/>
        <end position="135"/>
    </location>
</feature>
<gene>
    <name evidence="2" type="ORF">CHH72_09615</name>
</gene>
<feature type="transmembrane region" description="Helical" evidence="1">
    <location>
        <begin position="59"/>
        <end position="82"/>
    </location>
</feature>
<keyword evidence="1" id="KW-0472">Membrane</keyword>
<organism evidence="2 3">
    <name type="scientific">Shouchella clausii</name>
    <name type="common">Alkalihalobacillus clausii</name>
    <dbReference type="NCBI Taxonomy" id="79880"/>
    <lineage>
        <taxon>Bacteria</taxon>
        <taxon>Bacillati</taxon>
        <taxon>Bacillota</taxon>
        <taxon>Bacilli</taxon>
        <taxon>Bacillales</taxon>
        <taxon>Bacillaceae</taxon>
        <taxon>Shouchella</taxon>
    </lineage>
</organism>
<feature type="transmembrane region" description="Helical" evidence="1">
    <location>
        <begin position="20"/>
        <end position="39"/>
    </location>
</feature>
<proteinExistence type="predicted"/>
<feature type="transmembrane region" description="Helical" evidence="1">
    <location>
        <begin position="188"/>
        <end position="204"/>
    </location>
</feature>
<feature type="transmembrane region" description="Helical" evidence="1">
    <location>
        <begin position="229"/>
        <end position="250"/>
    </location>
</feature>
<dbReference type="EMBL" id="NPCC01000011">
    <property type="protein sequence ID" value="PAE89091.1"/>
    <property type="molecule type" value="Genomic_DNA"/>
</dbReference>
<comment type="caution">
    <text evidence="2">The sequence shown here is derived from an EMBL/GenBank/DDBJ whole genome shotgun (WGS) entry which is preliminary data.</text>
</comment>
<dbReference type="AlphaFoldDB" id="A0A268P0A7"/>
<dbReference type="Proteomes" id="UP000216207">
    <property type="component" value="Unassembled WGS sequence"/>
</dbReference>
<accession>A0A268P0A7</accession>
<sequence>MKHLIISELERLWKMRMMKILLLLLVGISFFSAYFLTWFDLGLYTADSETPLNAVNFSWFLLREVSFFVTLVIMPLFCVVVLNSPIKAKTYNLVLYRPFHRLEFLLSKWGTLLLIAVFITVFIWLIGVMLGFFFYQVPEYVTFYGDLTRYSILNGYIYSAKLYFLFWAVIAAGIAIASVMSIMAPNPIIAYFLLMIAYVVPIYFSNELTFLLMPTQSIFISLSETNMPLLYMVLPLIVLFGGGISSLLWVKQDFK</sequence>
<reference evidence="2 3" key="1">
    <citation type="submission" date="2017-07" db="EMBL/GenBank/DDBJ databases">
        <title>Isolation and whole genome analysis of endospore-forming bacteria from heroin.</title>
        <authorList>
            <person name="Kalinowski J."/>
            <person name="Ahrens B."/>
            <person name="Al-Dilaimi A."/>
            <person name="Winkler A."/>
            <person name="Wibberg D."/>
            <person name="Schleenbecker U."/>
            <person name="Ruckert C."/>
            <person name="Wolfel R."/>
            <person name="Grass G."/>
        </authorList>
    </citation>
    <scope>NUCLEOTIDE SEQUENCE [LARGE SCALE GENOMIC DNA]</scope>
    <source>
        <strain evidence="2 3">7539</strain>
    </source>
</reference>
<evidence type="ECO:0000313" key="3">
    <source>
        <dbReference type="Proteomes" id="UP000216207"/>
    </source>
</evidence>
<dbReference type="RefSeq" id="WP_095326496.1">
    <property type="nucleotide sequence ID" value="NZ_NPCC01000011.1"/>
</dbReference>
<evidence type="ECO:0000313" key="2">
    <source>
        <dbReference type="EMBL" id="PAE89091.1"/>
    </source>
</evidence>
<protein>
    <submittedName>
        <fullName evidence="2">Uncharacterized protein</fullName>
    </submittedName>
</protein>
<keyword evidence="1" id="KW-1133">Transmembrane helix</keyword>
<feature type="transmembrane region" description="Helical" evidence="1">
    <location>
        <begin position="155"/>
        <end position="176"/>
    </location>
</feature>